<dbReference type="AlphaFoldDB" id="A0A4R4XLX8"/>
<reference evidence="1 2" key="1">
    <citation type="submission" date="2019-03" db="EMBL/GenBank/DDBJ databases">
        <title>Draft genome sequences of novel Actinobacteria.</title>
        <authorList>
            <person name="Sahin N."/>
            <person name="Ay H."/>
            <person name="Saygin H."/>
        </authorList>
    </citation>
    <scope>NUCLEOTIDE SEQUENCE [LARGE SCALE GENOMIC DNA]</scope>
    <source>
        <strain evidence="1 2">CH32</strain>
    </source>
</reference>
<gene>
    <name evidence="1" type="ORF">E1286_43855</name>
</gene>
<evidence type="ECO:0000313" key="1">
    <source>
        <dbReference type="EMBL" id="TDD32191.1"/>
    </source>
</evidence>
<protein>
    <submittedName>
        <fullName evidence="1">Uncharacterized protein</fullName>
    </submittedName>
</protein>
<dbReference type="RefSeq" id="WP_132622811.1">
    <property type="nucleotide sequence ID" value="NZ_SMKQ01000291.1"/>
</dbReference>
<accession>A0A4R4XLX8</accession>
<name>A0A4R4XLX8_9ACTN</name>
<proteinExistence type="predicted"/>
<keyword evidence="2" id="KW-1185">Reference proteome</keyword>
<dbReference type="EMBL" id="SMKQ01000291">
    <property type="protein sequence ID" value="TDD32191.1"/>
    <property type="molecule type" value="Genomic_DNA"/>
</dbReference>
<dbReference type="Proteomes" id="UP000295302">
    <property type="component" value="Unassembled WGS sequence"/>
</dbReference>
<evidence type="ECO:0000313" key="2">
    <source>
        <dbReference type="Proteomes" id="UP000295302"/>
    </source>
</evidence>
<comment type="caution">
    <text evidence="1">The sequence shown here is derived from an EMBL/GenBank/DDBJ whole genome shotgun (WGS) entry which is preliminary data.</text>
</comment>
<sequence length="144" mass="15301">MTWNSGPCVDDVPEAIVAALDAINAQVGWPRGRPDPCVGHMVSDHRPVDGIDVSVGRRTVHVSVAGVTVGVGPRWGGIGNAAVRCVLPHASALDSPWVTALHQGGAINAFQQHLLTLHGTHRYSCSFLSPRDRWCRICQAGRAA</sequence>
<organism evidence="1 2">
    <name type="scientific">Nonomuraea terrae</name>
    <dbReference type="NCBI Taxonomy" id="2530383"/>
    <lineage>
        <taxon>Bacteria</taxon>
        <taxon>Bacillati</taxon>
        <taxon>Actinomycetota</taxon>
        <taxon>Actinomycetes</taxon>
        <taxon>Streptosporangiales</taxon>
        <taxon>Streptosporangiaceae</taxon>
        <taxon>Nonomuraea</taxon>
    </lineage>
</organism>